<keyword evidence="2" id="KW-1185">Reference proteome</keyword>
<sequence length="398" mass="43714">MPDTDIAIIGAGAAGLSLARLLADPPPRAARHSAVLIETPHARLRPPERTWCFWDGPVGELDGRTAASWSRIRVYGPHGDAVASDIAPLRYRMIRSADYAREVDQRLTASDLTTRLAATVTDIDDHPDGAVLHCVTADGDIRSCRARWVFDTRPHPLPPARTLLLQHFRGWFLRTRRPVSDPSAAVLMDLRTRQPARGLSFGYVLPLSDHEALVEYTEFSRAALTVPQYEERLRRYVGEVLGLDEFDVRASEQGVIPMTDARFRQRVGASVFRIGAAGGATRPSTGYTFAATRRQVRAVADALFAGRTPTPPSPHSVRARAMDAVLLRALDTGRLDGAAFFERLFARNDTGQLLRFLDGGTTPLQDLRIGASTPVVPMLRAMTELPLLRRRPPPGAGP</sequence>
<dbReference type="AlphaFoldDB" id="A0A1E7JXS6"/>
<dbReference type="STRING" id="1075402.AN216_20320"/>
<evidence type="ECO:0000313" key="2">
    <source>
        <dbReference type="Proteomes" id="UP000176101"/>
    </source>
</evidence>
<reference evidence="1 2" key="1">
    <citation type="journal article" date="2016" name="Front. Microbiol.">
        <title>Comparative Genomics Analysis of Streptomyces Species Reveals Their Adaptation to the Marine Environment and Their Diversity at the Genomic Level.</title>
        <authorList>
            <person name="Tian X."/>
            <person name="Zhang Z."/>
            <person name="Yang T."/>
            <person name="Chen M."/>
            <person name="Li J."/>
            <person name="Chen F."/>
            <person name="Yang J."/>
            <person name="Li W."/>
            <person name="Zhang B."/>
            <person name="Zhang Z."/>
            <person name="Wu J."/>
            <person name="Zhang C."/>
            <person name="Long L."/>
            <person name="Xiao J."/>
        </authorList>
    </citation>
    <scope>NUCLEOTIDE SEQUENCE [LARGE SCALE GENOMIC DNA]</scope>
    <source>
        <strain evidence="1 2">SCSIO 02100</strain>
    </source>
</reference>
<dbReference type="Proteomes" id="UP000176101">
    <property type="component" value="Unassembled WGS sequence"/>
</dbReference>
<gene>
    <name evidence="1" type="ORF">AN216_20320</name>
</gene>
<protein>
    <submittedName>
        <fullName evidence="1">Lycopene cyclase</fullName>
    </submittedName>
</protein>
<dbReference type="OrthoDB" id="24355at2"/>
<dbReference type="Gene3D" id="3.50.50.60">
    <property type="entry name" value="FAD/NAD(P)-binding domain"/>
    <property type="match status" value="1"/>
</dbReference>
<dbReference type="Pfam" id="PF05834">
    <property type="entry name" value="Lycopene_cycl"/>
    <property type="match status" value="1"/>
</dbReference>
<evidence type="ECO:0000313" key="1">
    <source>
        <dbReference type="EMBL" id="OEU96483.1"/>
    </source>
</evidence>
<organism evidence="1 2">
    <name type="scientific">Streptomyces oceani</name>
    <dbReference type="NCBI Taxonomy" id="1075402"/>
    <lineage>
        <taxon>Bacteria</taxon>
        <taxon>Bacillati</taxon>
        <taxon>Actinomycetota</taxon>
        <taxon>Actinomycetes</taxon>
        <taxon>Kitasatosporales</taxon>
        <taxon>Streptomycetaceae</taxon>
        <taxon>Streptomyces</taxon>
    </lineage>
</organism>
<comment type="caution">
    <text evidence="1">The sequence shown here is derived from an EMBL/GenBank/DDBJ whole genome shotgun (WGS) entry which is preliminary data.</text>
</comment>
<dbReference type="EMBL" id="LJGU01000139">
    <property type="protein sequence ID" value="OEU96483.1"/>
    <property type="molecule type" value="Genomic_DNA"/>
</dbReference>
<proteinExistence type="predicted"/>
<dbReference type="PATRIC" id="fig|1075402.3.peg.1550"/>
<accession>A0A1E7JXS6</accession>
<name>A0A1E7JXS6_9ACTN</name>
<dbReference type="InterPro" id="IPR036188">
    <property type="entry name" value="FAD/NAD-bd_sf"/>
</dbReference>
<dbReference type="SUPFAM" id="SSF51905">
    <property type="entry name" value="FAD/NAD(P)-binding domain"/>
    <property type="match status" value="1"/>
</dbReference>